<comment type="caution">
    <text evidence="2">The sequence shown here is derived from an EMBL/GenBank/DDBJ whole genome shotgun (WGS) entry which is preliminary data.</text>
</comment>
<dbReference type="EMBL" id="JASCZI010181481">
    <property type="protein sequence ID" value="MED6183904.1"/>
    <property type="molecule type" value="Genomic_DNA"/>
</dbReference>
<accession>A0ABU6WDL0</accession>
<feature type="region of interest" description="Disordered" evidence="1">
    <location>
        <begin position="36"/>
        <end position="58"/>
    </location>
</feature>
<protein>
    <submittedName>
        <fullName evidence="2">Uncharacterized protein</fullName>
    </submittedName>
</protein>
<organism evidence="2 3">
    <name type="scientific">Stylosanthes scabra</name>
    <dbReference type="NCBI Taxonomy" id="79078"/>
    <lineage>
        <taxon>Eukaryota</taxon>
        <taxon>Viridiplantae</taxon>
        <taxon>Streptophyta</taxon>
        <taxon>Embryophyta</taxon>
        <taxon>Tracheophyta</taxon>
        <taxon>Spermatophyta</taxon>
        <taxon>Magnoliopsida</taxon>
        <taxon>eudicotyledons</taxon>
        <taxon>Gunneridae</taxon>
        <taxon>Pentapetalae</taxon>
        <taxon>rosids</taxon>
        <taxon>fabids</taxon>
        <taxon>Fabales</taxon>
        <taxon>Fabaceae</taxon>
        <taxon>Papilionoideae</taxon>
        <taxon>50 kb inversion clade</taxon>
        <taxon>dalbergioids sensu lato</taxon>
        <taxon>Dalbergieae</taxon>
        <taxon>Pterocarpus clade</taxon>
        <taxon>Stylosanthes</taxon>
    </lineage>
</organism>
<dbReference type="Proteomes" id="UP001341840">
    <property type="component" value="Unassembled WGS sequence"/>
</dbReference>
<evidence type="ECO:0000313" key="3">
    <source>
        <dbReference type="Proteomes" id="UP001341840"/>
    </source>
</evidence>
<name>A0ABU6WDL0_9FABA</name>
<keyword evidence="3" id="KW-1185">Reference proteome</keyword>
<gene>
    <name evidence="2" type="ORF">PIB30_042218</name>
</gene>
<sequence>MTYGCTFANLRGCFLRVAGVFSNGYALEALPGNFLSSTKPTTTSPRHPPTRSRRTAASEPVHISSHQRCWHRRSIVSKSLVAVLKVEEVSAAVVSASRPSHPPSHPVVVDLAGAPSHRRCLGSVSIQRRRILVLGGHLQARRSLQSFVFVFHLRLQVFVSAVHGLQCHLIAVVAALS</sequence>
<evidence type="ECO:0000313" key="2">
    <source>
        <dbReference type="EMBL" id="MED6183904.1"/>
    </source>
</evidence>
<evidence type="ECO:0000256" key="1">
    <source>
        <dbReference type="SAM" id="MobiDB-lite"/>
    </source>
</evidence>
<reference evidence="2 3" key="1">
    <citation type="journal article" date="2023" name="Plants (Basel)">
        <title>Bridging the Gap: Combining Genomics and Transcriptomics Approaches to Understand Stylosanthes scabra, an Orphan Legume from the Brazilian Caatinga.</title>
        <authorList>
            <person name="Ferreira-Neto J.R.C."/>
            <person name="da Silva M.D."/>
            <person name="Binneck E."/>
            <person name="de Melo N.F."/>
            <person name="da Silva R.H."/>
            <person name="de Melo A.L.T.M."/>
            <person name="Pandolfi V."/>
            <person name="Bustamante F.O."/>
            <person name="Brasileiro-Vidal A.C."/>
            <person name="Benko-Iseppon A.M."/>
        </authorList>
    </citation>
    <scope>NUCLEOTIDE SEQUENCE [LARGE SCALE GENOMIC DNA]</scope>
    <source>
        <tissue evidence="2">Leaves</tissue>
    </source>
</reference>
<feature type="compositionally biased region" description="Low complexity" evidence="1">
    <location>
        <begin position="36"/>
        <end position="45"/>
    </location>
</feature>
<proteinExistence type="predicted"/>